<keyword evidence="2" id="KW-1185">Reference proteome</keyword>
<gene>
    <name evidence="1" type="ORF">QGN17_14740</name>
</gene>
<evidence type="ECO:0000313" key="1">
    <source>
        <dbReference type="EMBL" id="MDH7639991.1"/>
    </source>
</evidence>
<proteinExistence type="predicted"/>
<sequence length="104" mass="10437">MGILDGLLGQIGSNVDIENLATKIGLPADKVEEAVHALGVAHPQDGDTAEIAAQQTGLPTDTLNEIIGHIGGEGSLGQFASLLQGEGSLTDKLGGFASGLFGKS</sequence>
<dbReference type="RefSeq" id="WP_281045354.1">
    <property type="nucleotide sequence ID" value="NZ_JARYGZ010000002.1"/>
</dbReference>
<comment type="caution">
    <text evidence="1">The sequence shown here is derived from an EMBL/GenBank/DDBJ whole genome shotgun (WGS) entry which is preliminary data.</text>
</comment>
<evidence type="ECO:0000313" key="2">
    <source>
        <dbReference type="Proteomes" id="UP001160625"/>
    </source>
</evidence>
<accession>A0ABT6N3W0</accession>
<reference evidence="1" key="1">
    <citation type="submission" date="2023-04" db="EMBL/GenBank/DDBJ databases">
        <title>Sphingomonas sp. MAHUQ-71 isolated from rice field.</title>
        <authorList>
            <person name="Huq M.A."/>
        </authorList>
    </citation>
    <scope>NUCLEOTIDE SEQUENCE</scope>
    <source>
        <strain evidence="1">MAHUQ-71</strain>
    </source>
</reference>
<protein>
    <recommendedName>
        <fullName evidence="3">DUF937 domain-containing protein</fullName>
    </recommendedName>
</protein>
<dbReference type="EMBL" id="JARYGZ010000002">
    <property type="protein sequence ID" value="MDH7639991.1"/>
    <property type="molecule type" value="Genomic_DNA"/>
</dbReference>
<organism evidence="1 2">
    <name type="scientific">Sphingomonas oryzagri</name>
    <dbReference type="NCBI Taxonomy" id="3042314"/>
    <lineage>
        <taxon>Bacteria</taxon>
        <taxon>Pseudomonadati</taxon>
        <taxon>Pseudomonadota</taxon>
        <taxon>Alphaproteobacteria</taxon>
        <taxon>Sphingomonadales</taxon>
        <taxon>Sphingomonadaceae</taxon>
        <taxon>Sphingomonas</taxon>
    </lineage>
</organism>
<dbReference type="Proteomes" id="UP001160625">
    <property type="component" value="Unassembled WGS sequence"/>
</dbReference>
<evidence type="ECO:0008006" key="3">
    <source>
        <dbReference type="Google" id="ProtNLM"/>
    </source>
</evidence>
<name>A0ABT6N3W0_9SPHN</name>